<organism evidence="2 3">
    <name type="scientific">Araneus ventricosus</name>
    <name type="common">Orbweaver spider</name>
    <name type="synonym">Epeira ventricosa</name>
    <dbReference type="NCBI Taxonomy" id="182803"/>
    <lineage>
        <taxon>Eukaryota</taxon>
        <taxon>Metazoa</taxon>
        <taxon>Ecdysozoa</taxon>
        <taxon>Arthropoda</taxon>
        <taxon>Chelicerata</taxon>
        <taxon>Arachnida</taxon>
        <taxon>Araneae</taxon>
        <taxon>Araneomorphae</taxon>
        <taxon>Entelegynae</taxon>
        <taxon>Araneoidea</taxon>
        <taxon>Araneidae</taxon>
        <taxon>Araneus</taxon>
    </lineage>
</organism>
<name>A0A4Y2M0W0_ARAVE</name>
<dbReference type="Proteomes" id="UP000499080">
    <property type="component" value="Unassembled WGS sequence"/>
</dbReference>
<dbReference type="EMBL" id="BGPR01006558">
    <property type="protein sequence ID" value="GBN20043.1"/>
    <property type="molecule type" value="Genomic_DNA"/>
</dbReference>
<evidence type="ECO:0000313" key="3">
    <source>
        <dbReference type="Proteomes" id="UP000499080"/>
    </source>
</evidence>
<dbReference type="Pfam" id="PF20500">
    <property type="entry name" value="DNA-PKcs_N"/>
    <property type="match status" value="1"/>
</dbReference>
<accession>A0A4Y2M0W0</accession>
<feature type="domain" description="DNA-PKcs N-terminal" evidence="1">
    <location>
        <begin position="7"/>
        <end position="77"/>
    </location>
</feature>
<evidence type="ECO:0000259" key="1">
    <source>
        <dbReference type="Pfam" id="PF20500"/>
    </source>
</evidence>
<proteinExistence type="predicted"/>
<gene>
    <name evidence="2" type="ORF">AVEN_81191_1</name>
</gene>
<comment type="caution">
    <text evidence="2">The sequence shown here is derived from an EMBL/GenBank/DDBJ whole genome shotgun (WGS) entry which is preliminary data.</text>
</comment>
<sequence>MIAAKFVNDESYCTKVFKYFMKQFREIFLESESSSRKLQIAVIAYGLFAKPCKLCLSENEVKLMLQNVIQKCEHTFLR</sequence>
<reference evidence="2 3" key="1">
    <citation type="journal article" date="2019" name="Sci. Rep.">
        <title>Orb-weaving spider Araneus ventricosus genome elucidates the spidroin gene catalogue.</title>
        <authorList>
            <person name="Kono N."/>
            <person name="Nakamura H."/>
            <person name="Ohtoshi R."/>
            <person name="Moran D.A.P."/>
            <person name="Shinohara A."/>
            <person name="Yoshida Y."/>
            <person name="Fujiwara M."/>
            <person name="Mori M."/>
            <person name="Tomita M."/>
            <person name="Arakawa K."/>
        </authorList>
    </citation>
    <scope>NUCLEOTIDE SEQUENCE [LARGE SCALE GENOMIC DNA]</scope>
</reference>
<protein>
    <recommendedName>
        <fullName evidence="1">DNA-PKcs N-terminal domain-containing protein</fullName>
    </recommendedName>
</protein>
<dbReference type="AlphaFoldDB" id="A0A4Y2M0W0"/>
<evidence type="ECO:0000313" key="2">
    <source>
        <dbReference type="EMBL" id="GBN20043.1"/>
    </source>
</evidence>
<dbReference type="InterPro" id="IPR046804">
    <property type="entry name" value="DNA-PKcs_N"/>
</dbReference>
<keyword evidence="3" id="KW-1185">Reference proteome</keyword>